<dbReference type="Proteomes" id="UP000269265">
    <property type="component" value="Unassembled WGS sequence"/>
</dbReference>
<keyword evidence="4 5" id="KW-0670">Pyruvate</keyword>
<dbReference type="PANTHER" id="PTHR38683">
    <property type="entry name" value="CHORISMATE PYRUVATE-LYASE"/>
    <property type="match status" value="1"/>
</dbReference>
<dbReference type="SUPFAM" id="SSF64288">
    <property type="entry name" value="Chorismate lyase-like"/>
    <property type="match status" value="1"/>
</dbReference>
<dbReference type="GO" id="GO:0008813">
    <property type="term" value="F:chorismate lyase activity"/>
    <property type="evidence" value="ECO:0007669"/>
    <property type="project" value="UniProtKB-UniRule"/>
</dbReference>
<keyword evidence="8" id="KW-1185">Reference proteome</keyword>
<dbReference type="GO" id="GO:0042866">
    <property type="term" value="P:pyruvate biosynthetic process"/>
    <property type="evidence" value="ECO:0007669"/>
    <property type="project" value="UniProtKB-UniRule"/>
</dbReference>
<name>A0A3R8S1N9_9BURK</name>
<dbReference type="GO" id="GO:0006744">
    <property type="term" value="P:ubiquinone biosynthetic process"/>
    <property type="evidence" value="ECO:0007669"/>
    <property type="project" value="UniProtKB-UniRule"/>
</dbReference>
<feature type="binding site" evidence="5">
    <location>
        <position position="186"/>
    </location>
    <ligand>
        <name>substrate</name>
    </ligand>
</feature>
<evidence type="ECO:0000313" key="8">
    <source>
        <dbReference type="Proteomes" id="UP000269265"/>
    </source>
</evidence>
<evidence type="ECO:0000313" key="7">
    <source>
        <dbReference type="EMBL" id="RRS04080.1"/>
    </source>
</evidence>
<dbReference type="GO" id="GO:0005829">
    <property type="term" value="C:cytosol"/>
    <property type="evidence" value="ECO:0007669"/>
    <property type="project" value="TreeGrafter"/>
</dbReference>
<keyword evidence="1 5" id="KW-0963">Cytoplasm</keyword>
<comment type="function">
    <text evidence="5">Removes the pyruvyl group from chorismate, with concomitant aromatization of the ring, to provide 4-hydroxybenzoate (4HB) for the ubiquinone pathway.</text>
</comment>
<dbReference type="HAMAP" id="MF_01632">
    <property type="entry name" value="UbiC"/>
    <property type="match status" value="1"/>
</dbReference>
<dbReference type="UniPathway" id="UPA00232"/>
<keyword evidence="3 5" id="KW-0456">Lyase</keyword>
<feature type="region of interest" description="Disordered" evidence="6">
    <location>
        <begin position="135"/>
        <end position="166"/>
    </location>
</feature>
<reference evidence="7 8" key="1">
    <citation type="submission" date="2018-12" db="EMBL/GenBank/DDBJ databases">
        <title>The whole draft genome of Aquabacterium sp. SJQ9.</title>
        <authorList>
            <person name="Sun L."/>
            <person name="Gao X."/>
            <person name="Chen W."/>
            <person name="Huang K."/>
        </authorList>
    </citation>
    <scope>NUCLEOTIDE SEQUENCE [LARGE SCALE GENOMIC DNA]</scope>
    <source>
        <strain evidence="7 8">SJQ9</strain>
    </source>
</reference>
<dbReference type="InterPro" id="IPR007440">
    <property type="entry name" value="Chorismate--pyruvate_lyase"/>
</dbReference>
<evidence type="ECO:0000256" key="5">
    <source>
        <dbReference type="HAMAP-Rule" id="MF_01632"/>
    </source>
</evidence>
<feature type="binding site" evidence="5">
    <location>
        <position position="117"/>
    </location>
    <ligand>
        <name>substrate</name>
    </ligand>
</feature>
<comment type="similarity">
    <text evidence="5">Belongs to the UbiC family.</text>
</comment>
<dbReference type="Gene3D" id="3.40.1410.10">
    <property type="entry name" value="Chorismate lyase-like"/>
    <property type="match status" value="1"/>
</dbReference>
<dbReference type="EC" id="4.1.3.40" evidence="5"/>
<proteinExistence type="inferred from homology"/>
<dbReference type="EMBL" id="RSED01000008">
    <property type="protein sequence ID" value="RRS04080.1"/>
    <property type="molecule type" value="Genomic_DNA"/>
</dbReference>
<comment type="caution">
    <text evidence="7">The sequence shown here is derived from an EMBL/GenBank/DDBJ whole genome shotgun (WGS) entry which is preliminary data.</text>
</comment>
<keyword evidence="2 5" id="KW-0831">Ubiquinone biosynthesis</keyword>
<evidence type="ECO:0000256" key="4">
    <source>
        <dbReference type="ARBA" id="ARBA00023317"/>
    </source>
</evidence>
<accession>A0A3R8S1N9</accession>
<evidence type="ECO:0000256" key="3">
    <source>
        <dbReference type="ARBA" id="ARBA00023239"/>
    </source>
</evidence>
<feature type="binding site" evidence="5">
    <location>
        <position position="79"/>
    </location>
    <ligand>
        <name>substrate</name>
    </ligand>
</feature>
<comment type="pathway">
    <text evidence="5">Cofactor biosynthesis; ubiquinone biosynthesis.</text>
</comment>
<dbReference type="InterPro" id="IPR028978">
    <property type="entry name" value="Chorismate_lyase_/UTRA_dom_sf"/>
</dbReference>
<dbReference type="AlphaFoldDB" id="A0A3R8S1N9"/>
<feature type="compositionally biased region" description="Basic and acidic residues" evidence="6">
    <location>
        <begin position="145"/>
        <end position="158"/>
    </location>
</feature>
<gene>
    <name evidence="5" type="primary">ubiC</name>
    <name evidence="7" type="ORF">EIP75_11890</name>
</gene>
<evidence type="ECO:0000256" key="1">
    <source>
        <dbReference type="ARBA" id="ARBA00022490"/>
    </source>
</evidence>
<comment type="caution">
    <text evidence="5">Lacks conserved residue(s) required for the propagation of feature annotation.</text>
</comment>
<dbReference type="Pfam" id="PF04345">
    <property type="entry name" value="Chor_lyase"/>
    <property type="match status" value="1"/>
</dbReference>
<sequence>MLPRSVSHVSGARARQARAVSWPVQPVSPALRRWLKAPGSLTARLRALGTVHVEVMSQGTRRLWPAERRLLKQASGHVREVILCLDGQPVVWARSVTSQRALKGPWKALKGLGSRPLAELLFSHARVRRGRLTQHAWRRAGPEQARARRDWHRVDRRPPSASAGRAPGWARQSVFWHHGLPLRVMESFSPGMRRRFTP</sequence>
<comment type="catalytic activity">
    <reaction evidence="5">
        <text>chorismate = 4-hydroxybenzoate + pyruvate</text>
        <dbReference type="Rhea" id="RHEA:16505"/>
        <dbReference type="ChEBI" id="CHEBI:15361"/>
        <dbReference type="ChEBI" id="CHEBI:17879"/>
        <dbReference type="ChEBI" id="CHEBI:29748"/>
        <dbReference type="EC" id="4.1.3.40"/>
    </reaction>
</comment>
<evidence type="ECO:0000256" key="2">
    <source>
        <dbReference type="ARBA" id="ARBA00022688"/>
    </source>
</evidence>
<dbReference type="PANTHER" id="PTHR38683:SF1">
    <property type="entry name" value="CHORISMATE PYRUVATE-LYASE"/>
    <property type="match status" value="1"/>
</dbReference>
<evidence type="ECO:0000256" key="6">
    <source>
        <dbReference type="SAM" id="MobiDB-lite"/>
    </source>
</evidence>
<comment type="subcellular location">
    <subcellularLocation>
        <location evidence="5">Cytoplasm</location>
    </subcellularLocation>
</comment>
<organism evidence="7 8">
    <name type="scientific">Aquabacterium soli</name>
    <dbReference type="NCBI Taxonomy" id="2493092"/>
    <lineage>
        <taxon>Bacteria</taxon>
        <taxon>Pseudomonadati</taxon>
        <taxon>Pseudomonadota</taxon>
        <taxon>Betaproteobacteria</taxon>
        <taxon>Burkholderiales</taxon>
        <taxon>Aquabacterium</taxon>
    </lineage>
</organism>
<protein>
    <recommendedName>
        <fullName evidence="5">Probable chorismate pyruvate-lyase</fullName>
        <shortName evidence="5">CL</shortName>
        <shortName evidence="5">CPL</shortName>
        <ecNumber evidence="5">4.1.3.40</ecNumber>
    </recommendedName>
</protein>